<keyword evidence="10" id="KW-0998">Cell outer membrane</keyword>
<dbReference type="PRINTS" id="PR00182">
    <property type="entry name" value="ECOLNEIPORIN"/>
</dbReference>
<feature type="chain" id="PRO_5011517824" evidence="11">
    <location>
        <begin position="24"/>
        <end position="382"/>
    </location>
</feature>
<keyword evidence="5" id="KW-0812">Transmembrane</keyword>
<dbReference type="EMBL" id="FNCJ01000004">
    <property type="protein sequence ID" value="SDG57627.1"/>
    <property type="molecule type" value="Genomic_DNA"/>
</dbReference>
<organism evidence="13 14">
    <name type="scientific">Paraburkholderia phenazinium</name>
    <dbReference type="NCBI Taxonomy" id="60549"/>
    <lineage>
        <taxon>Bacteria</taxon>
        <taxon>Pseudomonadati</taxon>
        <taxon>Pseudomonadota</taxon>
        <taxon>Betaproteobacteria</taxon>
        <taxon>Burkholderiales</taxon>
        <taxon>Burkholderiaceae</taxon>
        <taxon>Paraburkholderia</taxon>
    </lineage>
</organism>
<evidence type="ECO:0000256" key="10">
    <source>
        <dbReference type="ARBA" id="ARBA00023237"/>
    </source>
</evidence>
<sequence length="382" mass="40065">MKKTYLATAVALVASLTAGTAYAQSSVTLYGAMDMGVNFTSNAHGNHAFAMVSGDTQESSFGMKGTEDLGGGLSALFTLENGFNGDNGQLNEGGRLFGRGAYVGLASTKAGTLTLGRQNDATVDLWSPFTGAGGVIGDFSAHPFDNDNADSDFRPNNTVKYVSPVFAGLQAEATYGFSNSTGFANNRNYSTALSYTMGGFSAAAAYMKTNNGGAQAPNQSGALTSDAVFTATSQQNIDAGVKWTFADNSNVAFAYSHTDVYNPIANAYVADIGTGWDAWKFNNFELNGQYYVSPAFYLAGSAAYTNAHFNGDSGDSTANWIQVALMADYSLSKRTSVYVQGAWQHANSNTGTGLDQPDIVGSDGPSTSKNQFVGRVALVQKF</sequence>
<keyword evidence="4" id="KW-1134">Transmembrane beta strand</keyword>
<dbReference type="InterPro" id="IPR023614">
    <property type="entry name" value="Porin_dom_sf"/>
</dbReference>
<dbReference type="PANTHER" id="PTHR34501:SF9">
    <property type="entry name" value="MAJOR OUTER MEMBRANE PROTEIN P.IA"/>
    <property type="match status" value="1"/>
</dbReference>
<accession>A0A1G7VD32</accession>
<feature type="domain" description="Porin" evidence="12">
    <location>
        <begin position="10"/>
        <end position="345"/>
    </location>
</feature>
<protein>
    <submittedName>
        <fullName evidence="13">Outer membrane protein (Porin)</fullName>
    </submittedName>
</protein>
<evidence type="ECO:0000256" key="7">
    <source>
        <dbReference type="ARBA" id="ARBA00023065"/>
    </source>
</evidence>
<evidence type="ECO:0000256" key="3">
    <source>
        <dbReference type="ARBA" id="ARBA00022448"/>
    </source>
</evidence>
<keyword evidence="7" id="KW-0406">Ion transport</keyword>
<dbReference type="GO" id="GO:0009279">
    <property type="term" value="C:cell outer membrane"/>
    <property type="evidence" value="ECO:0007669"/>
    <property type="project" value="UniProtKB-SubCell"/>
</dbReference>
<evidence type="ECO:0000256" key="9">
    <source>
        <dbReference type="ARBA" id="ARBA00023136"/>
    </source>
</evidence>
<evidence type="ECO:0000313" key="14">
    <source>
        <dbReference type="Proteomes" id="UP000199706"/>
    </source>
</evidence>
<evidence type="ECO:0000313" key="13">
    <source>
        <dbReference type="EMBL" id="SDG57627.1"/>
    </source>
</evidence>
<feature type="signal peptide" evidence="11">
    <location>
        <begin position="1"/>
        <end position="23"/>
    </location>
</feature>
<dbReference type="InterPro" id="IPR033900">
    <property type="entry name" value="Gram_neg_porin_domain"/>
</dbReference>
<keyword evidence="8" id="KW-0626">Porin</keyword>
<dbReference type="Gene3D" id="2.40.160.10">
    <property type="entry name" value="Porin"/>
    <property type="match status" value="1"/>
</dbReference>
<evidence type="ECO:0000256" key="6">
    <source>
        <dbReference type="ARBA" id="ARBA00022729"/>
    </source>
</evidence>
<comment type="subunit">
    <text evidence="2">Homotrimer.</text>
</comment>
<dbReference type="Proteomes" id="UP000199706">
    <property type="component" value="Unassembled WGS sequence"/>
</dbReference>
<keyword evidence="9" id="KW-0472">Membrane</keyword>
<evidence type="ECO:0000256" key="4">
    <source>
        <dbReference type="ARBA" id="ARBA00022452"/>
    </source>
</evidence>
<dbReference type="PRINTS" id="PR00184">
    <property type="entry name" value="NEISSPPORIN"/>
</dbReference>
<evidence type="ECO:0000256" key="8">
    <source>
        <dbReference type="ARBA" id="ARBA00023114"/>
    </source>
</evidence>
<reference evidence="13 14" key="1">
    <citation type="submission" date="2016-10" db="EMBL/GenBank/DDBJ databases">
        <authorList>
            <person name="de Groot N.N."/>
        </authorList>
    </citation>
    <scope>NUCLEOTIDE SEQUENCE [LARGE SCALE GENOMIC DNA]</scope>
    <source>
        <strain evidence="13 14">LMG 2247</strain>
    </source>
</reference>
<keyword evidence="3" id="KW-0813">Transport</keyword>
<dbReference type="GO" id="GO:0034220">
    <property type="term" value="P:monoatomic ion transmembrane transport"/>
    <property type="evidence" value="ECO:0007669"/>
    <property type="project" value="InterPro"/>
</dbReference>
<dbReference type="InterPro" id="IPR050298">
    <property type="entry name" value="Gram-neg_bact_OMP"/>
</dbReference>
<dbReference type="AlphaFoldDB" id="A0A1G7VD32"/>
<evidence type="ECO:0000256" key="11">
    <source>
        <dbReference type="SAM" id="SignalP"/>
    </source>
</evidence>
<dbReference type="RefSeq" id="WP_090684090.1">
    <property type="nucleotide sequence ID" value="NZ_CADERL010000031.1"/>
</dbReference>
<dbReference type="GO" id="GO:0015288">
    <property type="term" value="F:porin activity"/>
    <property type="evidence" value="ECO:0007669"/>
    <property type="project" value="UniProtKB-KW"/>
</dbReference>
<evidence type="ECO:0000259" key="12">
    <source>
        <dbReference type="Pfam" id="PF13609"/>
    </source>
</evidence>
<gene>
    <name evidence="13" type="ORF">SAMN05216466_10418</name>
</gene>
<evidence type="ECO:0000256" key="1">
    <source>
        <dbReference type="ARBA" id="ARBA00004571"/>
    </source>
</evidence>
<dbReference type="CDD" id="cd00342">
    <property type="entry name" value="gram_neg_porins"/>
    <property type="match status" value="1"/>
</dbReference>
<proteinExistence type="predicted"/>
<dbReference type="OrthoDB" id="8982743at2"/>
<keyword evidence="6 11" id="KW-0732">Signal</keyword>
<dbReference type="PANTHER" id="PTHR34501">
    <property type="entry name" value="PROTEIN YDDL-RELATED"/>
    <property type="match status" value="1"/>
</dbReference>
<dbReference type="Pfam" id="PF13609">
    <property type="entry name" value="Porin_4"/>
    <property type="match status" value="1"/>
</dbReference>
<evidence type="ECO:0000256" key="2">
    <source>
        <dbReference type="ARBA" id="ARBA00011233"/>
    </source>
</evidence>
<name>A0A1G7VD32_9BURK</name>
<dbReference type="SUPFAM" id="SSF56935">
    <property type="entry name" value="Porins"/>
    <property type="match status" value="1"/>
</dbReference>
<dbReference type="InterPro" id="IPR001702">
    <property type="entry name" value="Porin_Gram-ve"/>
</dbReference>
<comment type="subcellular location">
    <subcellularLocation>
        <location evidence="1">Cell outer membrane</location>
        <topology evidence="1">Multi-pass membrane protein</topology>
    </subcellularLocation>
</comment>
<dbReference type="InterPro" id="IPR002299">
    <property type="entry name" value="Porin_Neis"/>
</dbReference>
<dbReference type="GO" id="GO:0046930">
    <property type="term" value="C:pore complex"/>
    <property type="evidence" value="ECO:0007669"/>
    <property type="project" value="UniProtKB-KW"/>
</dbReference>
<evidence type="ECO:0000256" key="5">
    <source>
        <dbReference type="ARBA" id="ARBA00022692"/>
    </source>
</evidence>